<protein>
    <submittedName>
        <fullName evidence="2">Uncharacterized protein</fullName>
    </submittedName>
</protein>
<evidence type="ECO:0000313" key="2">
    <source>
        <dbReference type="EMBL" id="CAA2976483.1"/>
    </source>
</evidence>
<keyword evidence="3" id="KW-1185">Reference proteome</keyword>
<comment type="caution">
    <text evidence="2">The sequence shown here is derived from an EMBL/GenBank/DDBJ whole genome shotgun (WGS) entry which is preliminary data.</text>
</comment>
<evidence type="ECO:0000313" key="3">
    <source>
        <dbReference type="Proteomes" id="UP000594638"/>
    </source>
</evidence>
<name>A0A8S0RAZ9_OLEEU</name>
<dbReference type="Proteomes" id="UP000594638">
    <property type="component" value="Unassembled WGS sequence"/>
</dbReference>
<sequence length="193" mass="21336">MQSRAERRPFVVTSSRRLRWDERVSCVMQNCLGPTSVSCPCGRVTLSVWRLGAVIEFSGHQPRGTRACVRVSVCLCSASLALARDPLRKTLFSKLVVSHSARLSRVVLSSRDPNLLVDLREFQEAQRNARSSLDSPDGDRDKNVTQARTPTRTIRHTIRFGPVRLPPPPSVCSPKIGEKYFPPAAASRDVGAA</sequence>
<organism evidence="2 3">
    <name type="scientific">Olea europaea subsp. europaea</name>
    <dbReference type="NCBI Taxonomy" id="158383"/>
    <lineage>
        <taxon>Eukaryota</taxon>
        <taxon>Viridiplantae</taxon>
        <taxon>Streptophyta</taxon>
        <taxon>Embryophyta</taxon>
        <taxon>Tracheophyta</taxon>
        <taxon>Spermatophyta</taxon>
        <taxon>Magnoliopsida</taxon>
        <taxon>eudicotyledons</taxon>
        <taxon>Gunneridae</taxon>
        <taxon>Pentapetalae</taxon>
        <taxon>asterids</taxon>
        <taxon>lamiids</taxon>
        <taxon>Lamiales</taxon>
        <taxon>Oleaceae</taxon>
        <taxon>Oleeae</taxon>
        <taxon>Olea</taxon>
    </lineage>
</organism>
<dbReference type="AlphaFoldDB" id="A0A8S0RAZ9"/>
<gene>
    <name evidence="2" type="ORF">OLEA9_A034723</name>
</gene>
<evidence type="ECO:0000256" key="1">
    <source>
        <dbReference type="SAM" id="MobiDB-lite"/>
    </source>
</evidence>
<accession>A0A8S0RAZ9</accession>
<dbReference type="Gramene" id="OE9A034723T1">
    <property type="protein sequence ID" value="OE9A034723C1"/>
    <property type="gene ID" value="OE9A034723"/>
</dbReference>
<dbReference type="EMBL" id="CACTIH010002449">
    <property type="protein sequence ID" value="CAA2976483.1"/>
    <property type="molecule type" value="Genomic_DNA"/>
</dbReference>
<feature type="region of interest" description="Disordered" evidence="1">
    <location>
        <begin position="127"/>
        <end position="152"/>
    </location>
</feature>
<reference evidence="2 3" key="1">
    <citation type="submission" date="2019-12" db="EMBL/GenBank/DDBJ databases">
        <authorList>
            <person name="Alioto T."/>
            <person name="Alioto T."/>
            <person name="Gomez Garrido J."/>
        </authorList>
    </citation>
    <scope>NUCLEOTIDE SEQUENCE [LARGE SCALE GENOMIC DNA]</scope>
</reference>
<feature type="region of interest" description="Disordered" evidence="1">
    <location>
        <begin position="166"/>
        <end position="193"/>
    </location>
</feature>
<proteinExistence type="predicted"/>